<dbReference type="Proteomes" id="UP000268844">
    <property type="component" value="Unassembled WGS sequence"/>
</dbReference>
<dbReference type="Pfam" id="PF06042">
    <property type="entry name" value="NTP_transf_6"/>
    <property type="match status" value="1"/>
</dbReference>
<organism evidence="1 2">
    <name type="scientific">Devosia equisanguinis</name>
    <dbReference type="NCBI Taxonomy" id="2490941"/>
    <lineage>
        <taxon>Bacteria</taxon>
        <taxon>Pseudomonadati</taxon>
        <taxon>Pseudomonadota</taxon>
        <taxon>Alphaproteobacteria</taxon>
        <taxon>Hyphomicrobiales</taxon>
        <taxon>Devosiaceae</taxon>
        <taxon>Devosia</taxon>
    </lineage>
</organism>
<dbReference type="AlphaFoldDB" id="A0A447I8A9"/>
<keyword evidence="2" id="KW-1185">Reference proteome</keyword>
<dbReference type="OrthoDB" id="9805247at2"/>
<sequence length="204" mass="22552">MHDHLRYADASPDRQRAALVEIVRAQPHLMAILEGMNALGLPDPLLASGAVYNTVWNTLTNRPALTGIKDADVVYFDAADRSYEAEDAVIRRAAAQFAGLPLPVELRNQARVHLWFPEKFGVAYPELKNSAEMMLYFASRTHAVAVRLEPDGEISVHAPFGLDDIFGFRVTPNLAIDNSATHAKKAARAASVWPELTIVPWPDR</sequence>
<reference evidence="1 2" key="1">
    <citation type="submission" date="2018-12" db="EMBL/GenBank/DDBJ databases">
        <authorList>
            <person name="Criscuolo A."/>
        </authorList>
    </citation>
    <scope>NUCLEOTIDE SEQUENCE [LARGE SCALE GENOMIC DNA]</scope>
    <source>
        <strain evidence="1">ACIP1116281</strain>
    </source>
</reference>
<gene>
    <name evidence="1" type="ORF">DEVEQU_00781</name>
</gene>
<accession>A0A447I8A9</accession>
<dbReference type="RefSeq" id="WP_126149254.1">
    <property type="nucleotide sequence ID" value="NZ_JBHTMH010000003.1"/>
</dbReference>
<evidence type="ECO:0008006" key="3">
    <source>
        <dbReference type="Google" id="ProtNLM"/>
    </source>
</evidence>
<proteinExistence type="predicted"/>
<name>A0A447I8A9_9HYPH</name>
<dbReference type="InterPro" id="IPR009267">
    <property type="entry name" value="NTP_transf_6"/>
</dbReference>
<dbReference type="EMBL" id="UZWD01000011">
    <property type="protein sequence ID" value="VDS03653.1"/>
    <property type="molecule type" value="Genomic_DNA"/>
</dbReference>
<protein>
    <recommendedName>
        <fullName evidence="3">Nucleotidyltransferase family protein</fullName>
    </recommendedName>
</protein>
<evidence type="ECO:0000313" key="1">
    <source>
        <dbReference type="EMBL" id="VDS03653.1"/>
    </source>
</evidence>
<evidence type="ECO:0000313" key="2">
    <source>
        <dbReference type="Proteomes" id="UP000268844"/>
    </source>
</evidence>
<dbReference type="PANTHER" id="PTHR39166:SF1">
    <property type="entry name" value="BLL1166 PROTEIN"/>
    <property type="match status" value="1"/>
</dbReference>
<dbReference type="PANTHER" id="PTHR39166">
    <property type="entry name" value="BLL1166 PROTEIN"/>
    <property type="match status" value="1"/>
</dbReference>